<dbReference type="PANTHER" id="PTHR15462:SF8">
    <property type="entry name" value="SERINE PROTEASE"/>
    <property type="match status" value="1"/>
</dbReference>
<dbReference type="InterPro" id="IPR050966">
    <property type="entry name" value="Glutamyl_endopeptidase"/>
</dbReference>
<dbReference type="PROSITE" id="PS50240">
    <property type="entry name" value="TRYPSIN_DOM"/>
    <property type="match status" value="1"/>
</dbReference>
<dbReference type="SUPFAM" id="SSF50494">
    <property type="entry name" value="Trypsin-like serine proteases"/>
    <property type="match status" value="1"/>
</dbReference>
<sequence>MKTVLKSKQFIFPCIATIGLAMGIWASVSAQTQSQPAPPSFTRVKNPAEFKLQGKGEPSVLNQSEEPPGNRRAIIGSDDRIPMTSRKYPWSAVGKIEGVGDDGNYSCTGTLIAEDVVLTNAHCVVNPDTRKVSKAIAFLPNLINGVVRDQDDVAYATSVYYGTDFKQGTLEDYVDDWAVLKLDKPIGKKYGYLGWKSLPSSTLVGDTQRFALVGYSGDFPNPKKKGYEGLTAGESMTAGVHLECSILRQKDSLFYHNCDTTGGASGGAIITYIEGKYYIVALHSGWNKVNGLVLNRAVEMSRLDEWVRQNQ</sequence>
<feature type="chain" id="PRO_5041303829" evidence="3">
    <location>
        <begin position="31"/>
        <end position="311"/>
    </location>
</feature>
<keyword evidence="5" id="KW-0645">Protease</keyword>
<dbReference type="EMBL" id="VJXY01000030">
    <property type="protein sequence ID" value="MBD6618666.1"/>
    <property type="molecule type" value="Genomic_DNA"/>
</dbReference>
<proteinExistence type="predicted"/>
<organism evidence="5 6">
    <name type="scientific">Komarekiella delphini-convector SJRDD-AB1</name>
    <dbReference type="NCBI Taxonomy" id="2593771"/>
    <lineage>
        <taxon>Bacteria</taxon>
        <taxon>Bacillati</taxon>
        <taxon>Cyanobacteriota</taxon>
        <taxon>Cyanophyceae</taxon>
        <taxon>Nostocales</taxon>
        <taxon>Nostocaceae</taxon>
        <taxon>Komarekiella</taxon>
        <taxon>Komarekiella delphini-convector</taxon>
    </lineage>
</organism>
<dbReference type="Pfam" id="PF13365">
    <property type="entry name" value="Trypsin_2"/>
    <property type="match status" value="1"/>
</dbReference>
<evidence type="ECO:0000259" key="4">
    <source>
        <dbReference type="PROSITE" id="PS50240"/>
    </source>
</evidence>
<accession>A0AA40T0E5</accession>
<dbReference type="InterPro" id="IPR009003">
    <property type="entry name" value="Peptidase_S1_PA"/>
</dbReference>
<evidence type="ECO:0000313" key="5">
    <source>
        <dbReference type="EMBL" id="MBD6618666.1"/>
    </source>
</evidence>
<comment type="caution">
    <text evidence="5">The sequence shown here is derived from an EMBL/GenBank/DDBJ whole genome shotgun (WGS) entry which is preliminary data.</text>
</comment>
<evidence type="ECO:0000256" key="2">
    <source>
        <dbReference type="SAM" id="MobiDB-lite"/>
    </source>
</evidence>
<dbReference type="InterPro" id="IPR001314">
    <property type="entry name" value="Peptidase_S1A"/>
</dbReference>
<dbReference type="PANTHER" id="PTHR15462">
    <property type="entry name" value="SERINE PROTEASE"/>
    <property type="match status" value="1"/>
</dbReference>
<dbReference type="GO" id="GO:0006508">
    <property type="term" value="P:proteolysis"/>
    <property type="evidence" value="ECO:0007669"/>
    <property type="project" value="UniProtKB-KW"/>
</dbReference>
<keyword evidence="5" id="KW-0378">Hydrolase</keyword>
<evidence type="ECO:0000256" key="3">
    <source>
        <dbReference type="SAM" id="SignalP"/>
    </source>
</evidence>
<name>A0AA40T0E5_9NOST</name>
<dbReference type="PRINTS" id="PR00722">
    <property type="entry name" value="CHYMOTRYPSIN"/>
</dbReference>
<feature type="region of interest" description="Disordered" evidence="2">
    <location>
        <begin position="54"/>
        <end position="73"/>
    </location>
</feature>
<gene>
    <name evidence="5" type="ORF">FNW02_23265</name>
</gene>
<evidence type="ECO:0000313" key="6">
    <source>
        <dbReference type="Proteomes" id="UP001165986"/>
    </source>
</evidence>
<keyword evidence="1 3" id="KW-0732">Signal</keyword>
<dbReference type="RefSeq" id="WP_191759870.1">
    <property type="nucleotide sequence ID" value="NZ_VJXY01000030.1"/>
</dbReference>
<keyword evidence="6" id="KW-1185">Reference proteome</keyword>
<dbReference type="InterPro" id="IPR043504">
    <property type="entry name" value="Peptidase_S1_PA_chymotrypsin"/>
</dbReference>
<feature type="domain" description="Peptidase S1" evidence="4">
    <location>
        <begin position="74"/>
        <end position="311"/>
    </location>
</feature>
<evidence type="ECO:0000256" key="1">
    <source>
        <dbReference type="ARBA" id="ARBA00022729"/>
    </source>
</evidence>
<dbReference type="AlphaFoldDB" id="A0AA40T0E5"/>
<protein>
    <submittedName>
        <fullName evidence="5">Trypsin-like serine protease</fullName>
    </submittedName>
</protein>
<dbReference type="Gene3D" id="2.40.10.10">
    <property type="entry name" value="Trypsin-like serine proteases"/>
    <property type="match status" value="2"/>
</dbReference>
<dbReference type="InterPro" id="IPR001254">
    <property type="entry name" value="Trypsin_dom"/>
</dbReference>
<dbReference type="GO" id="GO:0004252">
    <property type="term" value="F:serine-type endopeptidase activity"/>
    <property type="evidence" value="ECO:0007669"/>
    <property type="project" value="InterPro"/>
</dbReference>
<reference evidence="5" key="1">
    <citation type="submission" date="2019-07" db="EMBL/GenBank/DDBJ databases">
        <title>Toxilogical consequences of a new and cryptic species of cyanobacteria (Komarekiella delphini-convector) recovered from the epidermis of a bottlenose dolphin and 1500 ft. in the air.</title>
        <authorList>
            <person name="Brown A.O."/>
            <person name="Dvorak P."/>
            <person name="Villanueva C.D."/>
            <person name="Foss A.J."/>
            <person name="Garvey A.D."/>
            <person name="Gibson Q.A."/>
            <person name="Johansen J.R."/>
            <person name="Casamatta D.A."/>
        </authorList>
    </citation>
    <scope>NUCLEOTIDE SEQUENCE</scope>
    <source>
        <strain evidence="5">SJRDD-AB1</strain>
    </source>
</reference>
<feature type="signal peptide" evidence="3">
    <location>
        <begin position="1"/>
        <end position="30"/>
    </location>
</feature>
<dbReference type="Proteomes" id="UP001165986">
    <property type="component" value="Unassembled WGS sequence"/>
</dbReference>